<dbReference type="InterPro" id="IPR029020">
    <property type="entry name" value="Ammonium/urea_transptr"/>
</dbReference>
<dbReference type="SUPFAM" id="SSF55785">
    <property type="entry name" value="PYP-like sensor domain (PAS domain)"/>
    <property type="match status" value="1"/>
</dbReference>
<dbReference type="InterPro" id="IPR043128">
    <property type="entry name" value="Rev_trsase/Diguanyl_cyclase"/>
</dbReference>
<dbReference type="Gene3D" id="3.20.20.450">
    <property type="entry name" value="EAL domain"/>
    <property type="match status" value="1"/>
</dbReference>
<dbReference type="FunFam" id="3.20.20.450:FF:000001">
    <property type="entry name" value="Cyclic di-GMP phosphodiesterase yahA"/>
    <property type="match status" value="1"/>
</dbReference>
<dbReference type="InterPro" id="IPR001905">
    <property type="entry name" value="Ammonium_transpt"/>
</dbReference>
<dbReference type="NCBIfam" id="TIGR00836">
    <property type="entry name" value="amt"/>
    <property type="match status" value="1"/>
</dbReference>
<keyword evidence="7 10" id="KW-1133">Transmembrane helix</keyword>
<feature type="transmembrane region" description="Helical" evidence="10">
    <location>
        <begin position="85"/>
        <end position="108"/>
    </location>
</feature>
<dbReference type="Gene3D" id="3.30.450.20">
    <property type="entry name" value="PAS domain"/>
    <property type="match status" value="1"/>
</dbReference>
<dbReference type="Proteomes" id="UP000592294">
    <property type="component" value="Unassembled WGS sequence"/>
</dbReference>
<dbReference type="CDD" id="cd01948">
    <property type="entry name" value="EAL"/>
    <property type="match status" value="1"/>
</dbReference>
<dbReference type="CDD" id="cd01949">
    <property type="entry name" value="GGDEF"/>
    <property type="match status" value="1"/>
</dbReference>
<dbReference type="InterPro" id="IPR035919">
    <property type="entry name" value="EAL_sf"/>
</dbReference>
<dbReference type="Gene3D" id="1.10.3430.10">
    <property type="entry name" value="Ammonium transporter AmtB like domains"/>
    <property type="match status" value="1"/>
</dbReference>
<dbReference type="GO" id="GO:0008519">
    <property type="term" value="F:ammonium channel activity"/>
    <property type="evidence" value="ECO:0007669"/>
    <property type="project" value="InterPro"/>
</dbReference>
<feature type="transmembrane region" description="Helical" evidence="10">
    <location>
        <begin position="158"/>
        <end position="177"/>
    </location>
</feature>
<evidence type="ECO:0000259" key="11">
    <source>
        <dbReference type="PROSITE" id="PS50112"/>
    </source>
</evidence>
<evidence type="ECO:0000256" key="6">
    <source>
        <dbReference type="ARBA" id="ARBA00022692"/>
    </source>
</evidence>
<dbReference type="GO" id="GO:0071732">
    <property type="term" value="P:cellular response to nitric oxide"/>
    <property type="evidence" value="ECO:0007669"/>
    <property type="project" value="UniProtKB-ARBA"/>
</dbReference>
<dbReference type="SMART" id="SM00052">
    <property type="entry name" value="EAL"/>
    <property type="match status" value="1"/>
</dbReference>
<feature type="transmembrane region" description="Helical" evidence="10">
    <location>
        <begin position="352"/>
        <end position="372"/>
    </location>
</feature>
<dbReference type="PROSITE" id="PS50112">
    <property type="entry name" value="PAS"/>
    <property type="match status" value="1"/>
</dbReference>
<organism evidence="15 16">
    <name type="scientific">Allochromatium humboldtianum</name>
    <dbReference type="NCBI Taxonomy" id="504901"/>
    <lineage>
        <taxon>Bacteria</taxon>
        <taxon>Pseudomonadati</taxon>
        <taxon>Pseudomonadota</taxon>
        <taxon>Gammaproteobacteria</taxon>
        <taxon>Chromatiales</taxon>
        <taxon>Chromatiaceae</taxon>
        <taxon>Allochromatium</taxon>
    </lineage>
</organism>
<feature type="transmembrane region" description="Helical" evidence="10">
    <location>
        <begin position="198"/>
        <end position="215"/>
    </location>
</feature>
<feature type="transmembrane region" description="Helical" evidence="10">
    <location>
        <begin position="48"/>
        <end position="65"/>
    </location>
</feature>
<dbReference type="PROSITE" id="PS50887">
    <property type="entry name" value="GGDEF"/>
    <property type="match status" value="1"/>
</dbReference>
<dbReference type="InterPro" id="IPR052155">
    <property type="entry name" value="Biofilm_reg_signaling"/>
</dbReference>
<dbReference type="EC" id="3.1.4.52" evidence="4"/>
<evidence type="ECO:0000256" key="9">
    <source>
        <dbReference type="ARBA" id="ARBA00051114"/>
    </source>
</evidence>
<dbReference type="PROSITE" id="PS50885">
    <property type="entry name" value="HAMP"/>
    <property type="match status" value="1"/>
</dbReference>
<dbReference type="Pfam" id="PF00990">
    <property type="entry name" value="GGDEF"/>
    <property type="match status" value="1"/>
</dbReference>
<keyword evidence="6 10" id="KW-0812">Transmembrane</keyword>
<dbReference type="PANTHER" id="PTHR44757">
    <property type="entry name" value="DIGUANYLATE CYCLASE DGCP"/>
    <property type="match status" value="1"/>
</dbReference>
<dbReference type="GO" id="GO:0007165">
    <property type="term" value="P:signal transduction"/>
    <property type="evidence" value="ECO:0007669"/>
    <property type="project" value="InterPro"/>
</dbReference>
<dbReference type="EMBL" id="JABZEO010000005">
    <property type="protein sequence ID" value="NVZ09408.1"/>
    <property type="molecule type" value="Genomic_DNA"/>
</dbReference>
<evidence type="ECO:0000313" key="16">
    <source>
        <dbReference type="Proteomes" id="UP000592294"/>
    </source>
</evidence>
<evidence type="ECO:0000259" key="14">
    <source>
        <dbReference type="PROSITE" id="PS50887"/>
    </source>
</evidence>
<dbReference type="AlphaFoldDB" id="A0A850R7U4"/>
<feature type="domain" description="EAL" evidence="12">
    <location>
        <begin position="759"/>
        <end position="1013"/>
    </location>
</feature>
<evidence type="ECO:0000313" key="15">
    <source>
        <dbReference type="EMBL" id="NVZ09408.1"/>
    </source>
</evidence>
<dbReference type="InterPro" id="IPR029787">
    <property type="entry name" value="Nucleotide_cyclase"/>
</dbReference>
<dbReference type="SUPFAM" id="SSF55073">
    <property type="entry name" value="Nucleotide cyclase"/>
    <property type="match status" value="1"/>
</dbReference>
<protein>
    <recommendedName>
        <fullName evidence="4">cyclic-guanylate-specific phosphodiesterase</fullName>
        <ecNumber evidence="4">3.1.4.52</ecNumber>
    </recommendedName>
</protein>
<evidence type="ECO:0000256" key="8">
    <source>
        <dbReference type="ARBA" id="ARBA00023136"/>
    </source>
</evidence>
<dbReference type="InterPro" id="IPR024041">
    <property type="entry name" value="NH4_transpt_AmtB-like_dom"/>
</dbReference>
<dbReference type="NCBIfam" id="TIGR00229">
    <property type="entry name" value="sensory_box"/>
    <property type="match status" value="1"/>
</dbReference>
<dbReference type="Gene3D" id="3.30.70.270">
    <property type="match status" value="1"/>
</dbReference>
<dbReference type="FunFam" id="3.30.70.270:FF:000001">
    <property type="entry name" value="Diguanylate cyclase domain protein"/>
    <property type="match status" value="1"/>
</dbReference>
<feature type="domain" description="HAMP" evidence="13">
    <location>
        <begin position="409"/>
        <end position="447"/>
    </location>
</feature>
<dbReference type="Pfam" id="PF00909">
    <property type="entry name" value="Ammonium_transp"/>
    <property type="match status" value="1"/>
</dbReference>
<keyword evidence="16" id="KW-1185">Reference proteome</keyword>
<comment type="caution">
    <text evidence="15">The sequence shown here is derived from an EMBL/GenBank/DDBJ whole genome shotgun (WGS) entry which is preliminary data.</text>
</comment>
<evidence type="ECO:0000256" key="2">
    <source>
        <dbReference type="ARBA" id="ARBA00004141"/>
    </source>
</evidence>
<feature type="transmembrane region" description="Helical" evidence="10">
    <location>
        <begin position="227"/>
        <end position="249"/>
    </location>
</feature>
<gene>
    <name evidence="15" type="primary">amt</name>
    <name evidence="15" type="ORF">HW932_09045</name>
</gene>
<evidence type="ECO:0000256" key="1">
    <source>
        <dbReference type="ARBA" id="ARBA00001946"/>
    </source>
</evidence>
<dbReference type="NCBIfam" id="TIGR00254">
    <property type="entry name" value="GGDEF"/>
    <property type="match status" value="1"/>
</dbReference>
<keyword evidence="8 10" id="KW-0472">Membrane</keyword>
<feature type="transmembrane region" description="Helical" evidence="10">
    <location>
        <begin position="115"/>
        <end position="138"/>
    </location>
</feature>
<evidence type="ECO:0000256" key="5">
    <source>
        <dbReference type="ARBA" id="ARBA00022636"/>
    </source>
</evidence>
<dbReference type="PROSITE" id="PS50883">
    <property type="entry name" value="EAL"/>
    <property type="match status" value="1"/>
</dbReference>
<dbReference type="RefSeq" id="WP_176976167.1">
    <property type="nucleotide sequence ID" value="NZ_JABZEO010000005.1"/>
</dbReference>
<dbReference type="GO" id="GO:0016020">
    <property type="term" value="C:membrane"/>
    <property type="evidence" value="ECO:0007669"/>
    <property type="project" value="UniProtKB-SubCell"/>
</dbReference>
<comment type="catalytic activity">
    <reaction evidence="9">
        <text>3',3'-c-di-GMP + H2O = 5'-phosphoguanylyl(3'-&gt;5')guanosine + H(+)</text>
        <dbReference type="Rhea" id="RHEA:24902"/>
        <dbReference type="ChEBI" id="CHEBI:15377"/>
        <dbReference type="ChEBI" id="CHEBI:15378"/>
        <dbReference type="ChEBI" id="CHEBI:58754"/>
        <dbReference type="ChEBI" id="CHEBI:58805"/>
        <dbReference type="EC" id="3.1.4.52"/>
    </reaction>
    <physiologicalReaction direction="left-to-right" evidence="9">
        <dbReference type="Rhea" id="RHEA:24903"/>
    </physiologicalReaction>
</comment>
<evidence type="ECO:0000256" key="4">
    <source>
        <dbReference type="ARBA" id="ARBA00012282"/>
    </source>
</evidence>
<proteinExistence type="inferred from homology"/>
<dbReference type="PANTHER" id="PTHR44757:SF2">
    <property type="entry name" value="BIOFILM ARCHITECTURE MAINTENANCE PROTEIN MBAA"/>
    <property type="match status" value="1"/>
</dbReference>
<dbReference type="InterPro" id="IPR000160">
    <property type="entry name" value="GGDEF_dom"/>
</dbReference>
<feature type="transmembrane region" description="Helical" evidence="10">
    <location>
        <begin position="314"/>
        <end position="332"/>
    </location>
</feature>
<evidence type="ECO:0000259" key="12">
    <source>
        <dbReference type="PROSITE" id="PS50883"/>
    </source>
</evidence>
<comment type="subcellular location">
    <subcellularLocation>
        <location evidence="2">Membrane</location>
        <topology evidence="2">Multi-pass membrane protein</topology>
    </subcellularLocation>
</comment>
<evidence type="ECO:0000259" key="13">
    <source>
        <dbReference type="PROSITE" id="PS50885"/>
    </source>
</evidence>
<dbReference type="CDD" id="cd00130">
    <property type="entry name" value="PAS"/>
    <property type="match status" value="1"/>
</dbReference>
<comment type="similarity">
    <text evidence="3">Belongs to the ammonia transporter channel (TC 1.A.11.2) family.</text>
</comment>
<feature type="transmembrane region" description="Helical" evidence="10">
    <location>
        <begin position="6"/>
        <end position="27"/>
    </location>
</feature>
<feature type="transmembrane region" description="Helical" evidence="10">
    <location>
        <begin position="281"/>
        <end position="302"/>
    </location>
</feature>
<dbReference type="SMART" id="SM00267">
    <property type="entry name" value="GGDEF"/>
    <property type="match status" value="1"/>
</dbReference>
<name>A0A850R7U4_9GAMM</name>
<dbReference type="SMART" id="SM00091">
    <property type="entry name" value="PAS"/>
    <property type="match status" value="1"/>
</dbReference>
<dbReference type="InterPro" id="IPR001633">
    <property type="entry name" value="EAL_dom"/>
</dbReference>
<dbReference type="InterPro" id="IPR035965">
    <property type="entry name" value="PAS-like_dom_sf"/>
</dbReference>
<evidence type="ECO:0000256" key="10">
    <source>
        <dbReference type="SAM" id="Phobius"/>
    </source>
</evidence>
<evidence type="ECO:0000256" key="7">
    <source>
        <dbReference type="ARBA" id="ARBA00022989"/>
    </source>
</evidence>
<keyword evidence="5" id="KW-0973">c-di-GMP</keyword>
<dbReference type="GO" id="GO:0071111">
    <property type="term" value="F:cyclic-guanylate-specific phosphodiesterase activity"/>
    <property type="evidence" value="ECO:0007669"/>
    <property type="project" value="UniProtKB-EC"/>
</dbReference>
<dbReference type="InterPro" id="IPR003660">
    <property type="entry name" value="HAMP_dom"/>
</dbReference>
<reference evidence="15 16" key="1">
    <citation type="submission" date="2020-06" db="EMBL/GenBank/DDBJ databases">
        <title>Whole-genome sequence of Allochromatium humboldtianum DSM 21881, type strain.</title>
        <authorList>
            <person name="Kyndt J.A."/>
            <person name="Meyer T.E."/>
        </authorList>
    </citation>
    <scope>NUCLEOTIDE SEQUENCE [LARGE SCALE GENOMIC DNA]</scope>
    <source>
        <strain evidence="15 16">DSM 21881</strain>
    </source>
</reference>
<evidence type="ECO:0000256" key="3">
    <source>
        <dbReference type="ARBA" id="ARBA00005887"/>
    </source>
</evidence>
<dbReference type="SUPFAM" id="SSF111352">
    <property type="entry name" value="Ammonium transporter"/>
    <property type="match status" value="1"/>
</dbReference>
<dbReference type="Pfam" id="PF00563">
    <property type="entry name" value="EAL"/>
    <property type="match status" value="1"/>
</dbReference>
<dbReference type="InterPro" id="IPR000014">
    <property type="entry name" value="PAS"/>
</dbReference>
<feature type="domain" description="PAS" evidence="11">
    <location>
        <begin position="459"/>
        <end position="514"/>
    </location>
</feature>
<dbReference type="SUPFAM" id="SSF141868">
    <property type="entry name" value="EAL domain-like"/>
    <property type="match status" value="1"/>
</dbReference>
<comment type="cofactor">
    <cofactor evidence="1">
        <name>Mg(2+)</name>
        <dbReference type="ChEBI" id="CHEBI:18420"/>
    </cofactor>
</comment>
<feature type="domain" description="GGDEF" evidence="14">
    <location>
        <begin position="617"/>
        <end position="750"/>
    </location>
</feature>
<accession>A0A850R7U4</accession>
<sequence>MTATLDILWLLVCACLVFLMQAGFLCLETGLVRAKNSINVAIKNILDLCLAGFAFWMLGYALMFGETWGGWIGTDGFFFGTGQSPWMLSFFVFQAMFCSTSATIVSGAVAERMRFLAYAIMALVMVILIYPVTGHWAWGGLPHEARDGWLAHLGFIDFAGSTVVHSVGGWVSLAAVLRLGPRHGRFDSAGRAMRGGNLPLTTLGVMLLWLGWFGFNGGSTLAFDAQVPMILLNTFLAGCAGGLTAMGYSYAVRRQLIVTEPLNGIIGGLVGITASCHLQEPAFAALIGAVAGLVVSLGTAALERLRIDDAVGAIPAHLFAGIWGTLAVALFAPVTDFELTGGRLAQLEIQTLGILAVGAYAFGISLAALWILDRVYRLRVDSESERLGLNVAEHGASTEILDLLTEMDTQRRHGDFSQRVFAEPHTEVGQIARQYNHVLQRVSEEIRKREAILRDLTASETRKSAILDAVLDCILTIDHEGRLIEINPAAARTLGCSRRSVLGRPLADILIPDEARPAYDEALAQGFVTEGRFVVNQRSHTILKRISGETFPAELTIARVKSGAHPEFNFHARDVTRQREVQRRLHQLAHYDGLTGLSNRQFFRQNLSVHLMGPEPARIAVLFLDLDRFKSINDTLGHAAGDQLLRTVAERLRSVLREEDLVARWGGDEFVVALLGVQDRDAVMHKAADIIARLAEPHQLAGRSVRAATSIGAALYPEGGTSADLLIRNADLALYRAKSNGRGQCQLFDPVLASEISERLEFENDLRDALERGELELFYQPQVEVDSDRLVGLEALLRWRHPGKGMVSPAVFVPILEELGLIDLVGEWVLRTACRQHRVWCEHGLRPPRIAVNVSGRQFLRLGFAETVERILSEERTAVNAVELEITETVLAHDTDVCIATLRRLKRLGLEIALDDFGTGYSSMSYLKRFPVDTLKIDRAFVAECDVNAEDAAICTAILSLARGLGLKTLAEGVETPGQLAFLRREGCQFYQGFLFHRPMPVQEVERLLAADVSVIPPRHFDPTVPEETV</sequence>
<dbReference type="Pfam" id="PF13426">
    <property type="entry name" value="PAS_9"/>
    <property type="match status" value="1"/>
</dbReference>